<dbReference type="GO" id="GO:0005789">
    <property type="term" value="C:endoplasmic reticulum membrane"/>
    <property type="evidence" value="ECO:0007669"/>
    <property type="project" value="UniProtKB-SubCell"/>
</dbReference>
<keyword evidence="3" id="KW-0256">Endoplasmic reticulum</keyword>
<keyword evidence="3" id="KW-0812">Transmembrane</keyword>
<keyword evidence="6" id="KW-1185">Reference proteome</keyword>
<keyword evidence="3" id="KW-1133">Transmembrane helix</keyword>
<dbReference type="EMBL" id="CAJOBG010055823">
    <property type="protein sequence ID" value="CAF4517727.1"/>
    <property type="molecule type" value="Genomic_DNA"/>
</dbReference>
<accession>A0A820WPA0</accession>
<dbReference type="GO" id="GO:0006487">
    <property type="term" value="P:protein N-linked glycosylation"/>
    <property type="evidence" value="ECO:0007669"/>
    <property type="project" value="UniProtKB-UniRule"/>
</dbReference>
<keyword evidence="2 3" id="KW-0326">Glycosidase</keyword>
<feature type="domain" description="Glycosyl hydrolase family 63 N-terminal" evidence="4">
    <location>
        <begin position="125"/>
        <end position="153"/>
    </location>
</feature>
<sequence>MSQRRRQLDNKRSSAINNEQTNGNSAIIAAAAAARRRNQHRHFPTSNRSRFEYILKNLTKKKFPITIPSYLITIITGLIMSFVLYRVVVTIINYRSQYEYTNIPIKLPKLIDVNDTAPKSSPERFWGTYRSNLYFGLKHRSARSLSGGLMWFD</sequence>
<comment type="similarity">
    <text evidence="3">Belongs to the glycosyl hydrolase 63 family.</text>
</comment>
<evidence type="ECO:0000256" key="1">
    <source>
        <dbReference type="ARBA" id="ARBA00022801"/>
    </source>
</evidence>
<dbReference type="InterPro" id="IPR031631">
    <property type="entry name" value="Glyco_hydro_63N"/>
</dbReference>
<organism evidence="5 6">
    <name type="scientific">Rotaria magnacalcarata</name>
    <dbReference type="NCBI Taxonomy" id="392030"/>
    <lineage>
        <taxon>Eukaryota</taxon>
        <taxon>Metazoa</taxon>
        <taxon>Spiralia</taxon>
        <taxon>Gnathifera</taxon>
        <taxon>Rotifera</taxon>
        <taxon>Eurotatoria</taxon>
        <taxon>Bdelloidea</taxon>
        <taxon>Philodinida</taxon>
        <taxon>Philodinidae</taxon>
        <taxon>Rotaria</taxon>
    </lineage>
</organism>
<evidence type="ECO:0000259" key="4">
    <source>
        <dbReference type="Pfam" id="PF16923"/>
    </source>
</evidence>
<protein>
    <recommendedName>
        <fullName evidence="3">Mannosyl-oligosaccharide glucosidase</fullName>
        <ecNumber evidence="3">3.2.1.106</ecNumber>
    </recommendedName>
</protein>
<dbReference type="GO" id="GO:0009311">
    <property type="term" value="P:oligosaccharide metabolic process"/>
    <property type="evidence" value="ECO:0007669"/>
    <property type="project" value="UniProtKB-UniRule"/>
</dbReference>
<reference evidence="5" key="1">
    <citation type="submission" date="2021-02" db="EMBL/GenBank/DDBJ databases">
        <authorList>
            <person name="Nowell W R."/>
        </authorList>
    </citation>
    <scope>NUCLEOTIDE SEQUENCE</scope>
</reference>
<dbReference type="EC" id="3.2.1.106" evidence="3"/>
<comment type="function">
    <text evidence="3">Cleaves the distal alpha 1,2-linked glucose residue from the Glc(3)Man(9)GlcNAc(2) oligosaccharide precursor.</text>
</comment>
<evidence type="ECO:0000256" key="3">
    <source>
        <dbReference type="RuleBase" id="RU368089"/>
    </source>
</evidence>
<gene>
    <name evidence="5" type="ORF">OVN521_LOCUS41673</name>
</gene>
<dbReference type="Gene3D" id="2.70.98.110">
    <property type="entry name" value="Glycosyl hydrolase family 63, N-terminal domain"/>
    <property type="match status" value="1"/>
</dbReference>
<comment type="caution">
    <text evidence="5">The sequence shown here is derived from an EMBL/GenBank/DDBJ whole genome shotgun (WGS) entry which is preliminary data.</text>
</comment>
<dbReference type="Proteomes" id="UP000663866">
    <property type="component" value="Unassembled WGS sequence"/>
</dbReference>
<dbReference type="PANTHER" id="PTHR10412">
    <property type="entry name" value="MANNOSYL-OLIGOSACCHARIDE GLUCOSIDASE"/>
    <property type="match status" value="1"/>
</dbReference>
<dbReference type="PANTHER" id="PTHR10412:SF11">
    <property type="entry name" value="MANNOSYL-OLIGOSACCHARIDE GLUCOSIDASE"/>
    <property type="match status" value="1"/>
</dbReference>
<proteinExistence type="inferred from homology"/>
<keyword evidence="3" id="KW-0472">Membrane</keyword>
<dbReference type="AlphaFoldDB" id="A0A820WPA0"/>
<feature type="non-terminal residue" evidence="5">
    <location>
        <position position="153"/>
    </location>
</feature>
<name>A0A820WPA0_9BILA</name>
<dbReference type="InterPro" id="IPR038518">
    <property type="entry name" value="Glyco_hydro_63N_sf"/>
</dbReference>
<evidence type="ECO:0000256" key="2">
    <source>
        <dbReference type="ARBA" id="ARBA00023295"/>
    </source>
</evidence>
<dbReference type="Pfam" id="PF16923">
    <property type="entry name" value="Glyco_hydro_63N"/>
    <property type="match status" value="1"/>
</dbReference>
<dbReference type="GO" id="GO:0004573">
    <property type="term" value="F:Glc3Man9GlcNAc2 oligosaccharide glucosidase activity"/>
    <property type="evidence" value="ECO:0007669"/>
    <property type="project" value="UniProtKB-UniRule"/>
</dbReference>
<keyword evidence="1 3" id="KW-0378">Hydrolase</keyword>
<evidence type="ECO:0000313" key="6">
    <source>
        <dbReference type="Proteomes" id="UP000663866"/>
    </source>
</evidence>
<comment type="subcellular location">
    <subcellularLocation>
        <location evidence="3">Endoplasmic reticulum membrane</location>
        <topology evidence="3">Single-pass type II membrane protein</topology>
    </subcellularLocation>
</comment>
<comment type="catalytic activity">
    <reaction evidence="3">
        <text>N(4)-(alpha-D-Glc-(1-&gt;2)-alpha-D-Glc-(1-&gt;3)-alpha-D-Glc-(1-&gt;3)-alpha-D-Man-(1-&gt;2)-alpha-D-Man-(1-&gt;2)-alpha-D-Man-(1-&gt;3)-[alpha-D-Man-(1-&gt;2)-alpha-D-Man-(1-&gt;3)-[alpha-D-Man-(1-&gt;2)-alpha-D-Man-(1-&gt;6)]-alpha-D-Man-(1-&gt;6)]-beta-D-Man-(1-&gt;4)-beta-D-GlcNAc-(1-&gt;4)-beta-D-GlcNAc)-L-asparaginyl-[protein] + H2O = N(4)-(alpha-D-Glc-(1-&gt;3)-alpha-D-Glc-(1-&gt;3)-alpha-D-Man-(1-&gt;2)-alpha-D-Man-(1-&gt;2)-alpha-D-Man-(1-&gt;3)-[alpha-D-Man-(1-&gt;2)-alpha-D-Man-(1-&gt;3)-[alpha-D-Man-(1-&gt;2)-alpha-D-Man-(1-&gt;6)]-alpha-D-Man-(1-&gt;6)]-beta-D-Man-(1-&gt;4)-beta-D-GlcNAc-(1-&gt;4)-beta-D-GlcNAc)-L-asparaginyl-[protein] + beta-D-glucose</text>
        <dbReference type="Rhea" id="RHEA:55988"/>
        <dbReference type="Rhea" id="RHEA-COMP:12806"/>
        <dbReference type="Rhea" id="RHEA-COMP:14355"/>
        <dbReference type="ChEBI" id="CHEBI:15377"/>
        <dbReference type="ChEBI" id="CHEBI:15903"/>
        <dbReference type="ChEBI" id="CHEBI:59082"/>
        <dbReference type="ChEBI" id="CHEBI:132537"/>
        <dbReference type="EC" id="3.2.1.106"/>
    </reaction>
</comment>
<evidence type="ECO:0000313" key="5">
    <source>
        <dbReference type="EMBL" id="CAF4517727.1"/>
    </source>
</evidence>
<dbReference type="InterPro" id="IPR004888">
    <property type="entry name" value="Glycoside_hydrolase_63"/>
</dbReference>
<feature type="transmembrane region" description="Helical" evidence="3">
    <location>
        <begin position="70"/>
        <end position="94"/>
    </location>
</feature>